<reference evidence="2 3" key="1">
    <citation type="submission" date="2023-03" db="EMBL/GenBank/DDBJ databases">
        <title>Novel Species.</title>
        <authorList>
            <person name="Ma S."/>
        </authorList>
    </citation>
    <scope>NUCLEOTIDE SEQUENCE [LARGE SCALE GENOMIC DNA]</scope>
    <source>
        <strain evidence="2 3">B11</strain>
    </source>
</reference>
<dbReference type="EMBL" id="CP121689">
    <property type="protein sequence ID" value="WZL75600.1"/>
    <property type="molecule type" value="Genomic_DNA"/>
</dbReference>
<organism evidence="2 3">
    <name type="scientific">Thermatribacter velox</name>
    <dbReference type="NCBI Taxonomy" id="3039681"/>
    <lineage>
        <taxon>Bacteria</taxon>
        <taxon>Pseudomonadati</taxon>
        <taxon>Atribacterota</taxon>
        <taxon>Atribacteria</taxon>
        <taxon>Atribacterales</taxon>
        <taxon>Thermatribacteraceae</taxon>
        <taxon>Thermatribacter</taxon>
    </lineage>
</organism>
<name>A0ABZ2Y9A8_9BACT</name>
<keyword evidence="3" id="KW-1185">Reference proteome</keyword>
<evidence type="ECO:0000313" key="3">
    <source>
        <dbReference type="Proteomes" id="UP001461341"/>
    </source>
</evidence>
<dbReference type="RefSeq" id="WP_369017749.1">
    <property type="nucleotide sequence ID" value="NZ_CP121689.1"/>
</dbReference>
<feature type="region of interest" description="Disordered" evidence="1">
    <location>
        <begin position="23"/>
        <end position="42"/>
    </location>
</feature>
<sequence>MSLKVKNNQALYEEGGRSLAVRYESENGEEEKKAPIASGVVF</sequence>
<gene>
    <name evidence="2" type="ORF">QBE54_08370</name>
</gene>
<evidence type="ECO:0000313" key="2">
    <source>
        <dbReference type="EMBL" id="WZL75600.1"/>
    </source>
</evidence>
<dbReference type="Proteomes" id="UP001461341">
    <property type="component" value="Chromosome"/>
</dbReference>
<protein>
    <submittedName>
        <fullName evidence="2">Uncharacterized protein</fullName>
    </submittedName>
</protein>
<proteinExistence type="predicted"/>
<evidence type="ECO:0000256" key="1">
    <source>
        <dbReference type="SAM" id="MobiDB-lite"/>
    </source>
</evidence>
<accession>A0ABZ2Y9A8</accession>